<evidence type="ECO:0000313" key="2">
    <source>
        <dbReference type="Proteomes" id="UP001165143"/>
    </source>
</evidence>
<comment type="caution">
    <text evidence="1">The sequence shown here is derived from an EMBL/GenBank/DDBJ whole genome shotgun (WGS) entry which is preliminary data.</text>
</comment>
<accession>A0A9W6PKP6</accession>
<sequence length="142" mass="14903">MTTLSPPPELPAWATGWLPLPPGAPPGPGRRRTAVLASPVPAERGFWVALGHLLPGVRRHWRAPGTDEEAVMLVDGAGSRAGVAPDGSQAVEWSSRALWAETEAVHARWAAAGRPAVYGVEFAGHRIRVAGGTGLSWELPVA</sequence>
<dbReference type="EMBL" id="BSRX01000046">
    <property type="protein sequence ID" value="GLW58070.1"/>
    <property type="molecule type" value="Genomic_DNA"/>
</dbReference>
<dbReference type="OrthoDB" id="4290053at2"/>
<dbReference type="Proteomes" id="UP001165143">
    <property type="component" value="Unassembled WGS sequence"/>
</dbReference>
<evidence type="ECO:0000313" key="1">
    <source>
        <dbReference type="EMBL" id="GLW58070.1"/>
    </source>
</evidence>
<protein>
    <submittedName>
        <fullName evidence="1">Uncharacterized protein</fullName>
    </submittedName>
</protein>
<gene>
    <name evidence="1" type="ORF">Kpho01_60810</name>
</gene>
<dbReference type="AlphaFoldDB" id="A0A9W6PKP6"/>
<organism evidence="1 2">
    <name type="scientific">Kitasatospora phosalacinea</name>
    <dbReference type="NCBI Taxonomy" id="2065"/>
    <lineage>
        <taxon>Bacteria</taxon>
        <taxon>Bacillati</taxon>
        <taxon>Actinomycetota</taxon>
        <taxon>Actinomycetes</taxon>
        <taxon>Kitasatosporales</taxon>
        <taxon>Streptomycetaceae</taxon>
        <taxon>Kitasatospora</taxon>
    </lineage>
</organism>
<proteinExistence type="predicted"/>
<reference evidence="1" key="1">
    <citation type="submission" date="2023-02" db="EMBL/GenBank/DDBJ databases">
        <title>Kitasatospora phosalacinea NBRC 14362.</title>
        <authorList>
            <person name="Ichikawa N."/>
            <person name="Sato H."/>
            <person name="Tonouchi N."/>
        </authorList>
    </citation>
    <scope>NUCLEOTIDE SEQUENCE</scope>
    <source>
        <strain evidence="1">NBRC 14362</strain>
    </source>
</reference>
<dbReference type="RefSeq" id="WP_033252413.1">
    <property type="nucleotide sequence ID" value="NZ_BSRX01000046.1"/>
</dbReference>
<name>A0A9W6PKP6_9ACTN</name>